<gene>
    <name evidence="3" type="ORF">GGQ63_000761</name>
</gene>
<feature type="region of interest" description="Disordered" evidence="1">
    <location>
        <begin position="99"/>
        <end position="122"/>
    </location>
</feature>
<dbReference type="Proteomes" id="UP000523821">
    <property type="component" value="Unassembled WGS sequence"/>
</dbReference>
<dbReference type="AlphaFoldDB" id="A0A7W9FKY4"/>
<proteinExistence type="predicted"/>
<evidence type="ECO:0000256" key="1">
    <source>
        <dbReference type="SAM" id="MobiDB-lite"/>
    </source>
</evidence>
<dbReference type="Pfam" id="PF17264">
    <property type="entry name" value="DUF5330"/>
    <property type="match status" value="1"/>
</dbReference>
<evidence type="ECO:0000313" key="3">
    <source>
        <dbReference type="EMBL" id="MBB5751709.1"/>
    </source>
</evidence>
<comment type="caution">
    <text evidence="3">The sequence shown here is derived from an EMBL/GenBank/DDBJ whole genome shotgun (WGS) entry which is preliminary data.</text>
</comment>
<sequence>MTARCAMFLLRAVFWLSIVVMLLPGDPERGTEAPRVGALEALIAARATIADLSGFCVRAPEACKTGGAALAALGEKARYGAGLLIRSLGSSLAESAAPLPTELRGTLTPDDRTPQWRPGGDV</sequence>
<keyword evidence="2" id="KW-1133">Transmembrane helix</keyword>
<evidence type="ECO:0000256" key="2">
    <source>
        <dbReference type="SAM" id="Phobius"/>
    </source>
</evidence>
<name>A0A7W9FKY4_9HYPH</name>
<feature type="transmembrane region" description="Helical" evidence="2">
    <location>
        <begin position="6"/>
        <end position="25"/>
    </location>
</feature>
<accession>A0A7W9FKY4</accession>
<evidence type="ECO:0008006" key="5">
    <source>
        <dbReference type="Google" id="ProtNLM"/>
    </source>
</evidence>
<reference evidence="3 4" key="1">
    <citation type="submission" date="2020-08" db="EMBL/GenBank/DDBJ databases">
        <title>Genomic Encyclopedia of Type Strains, Phase IV (KMG-IV): sequencing the most valuable type-strain genomes for metagenomic binning, comparative biology and taxonomic classification.</title>
        <authorList>
            <person name="Goeker M."/>
        </authorList>
    </citation>
    <scope>NUCLEOTIDE SEQUENCE [LARGE SCALE GENOMIC DNA]</scope>
    <source>
        <strain evidence="3 4">DSM 16268</strain>
    </source>
</reference>
<evidence type="ECO:0000313" key="4">
    <source>
        <dbReference type="Proteomes" id="UP000523821"/>
    </source>
</evidence>
<keyword evidence="2" id="KW-0472">Membrane</keyword>
<keyword evidence="4" id="KW-1185">Reference proteome</keyword>
<dbReference type="InterPro" id="IPR035220">
    <property type="entry name" value="DUF5330"/>
</dbReference>
<dbReference type="EMBL" id="JACHOO010000002">
    <property type="protein sequence ID" value="MBB5751709.1"/>
    <property type="molecule type" value="Genomic_DNA"/>
</dbReference>
<keyword evidence="2" id="KW-0812">Transmembrane</keyword>
<organism evidence="3 4">
    <name type="scientific">Prosthecomicrobium pneumaticum</name>
    <dbReference type="NCBI Taxonomy" id="81895"/>
    <lineage>
        <taxon>Bacteria</taxon>
        <taxon>Pseudomonadati</taxon>
        <taxon>Pseudomonadota</taxon>
        <taxon>Alphaproteobacteria</taxon>
        <taxon>Hyphomicrobiales</taxon>
        <taxon>Kaistiaceae</taxon>
        <taxon>Prosthecomicrobium</taxon>
    </lineage>
</organism>
<dbReference type="RefSeq" id="WP_183852717.1">
    <property type="nucleotide sequence ID" value="NZ_JACHOO010000002.1"/>
</dbReference>
<protein>
    <recommendedName>
        <fullName evidence="5">DUF5330 domain-containing protein</fullName>
    </recommendedName>
</protein>